<feature type="region of interest" description="Disordered" evidence="6">
    <location>
        <begin position="157"/>
        <end position="198"/>
    </location>
</feature>
<evidence type="ECO:0000256" key="2">
    <source>
        <dbReference type="ARBA" id="ARBA00022512"/>
    </source>
</evidence>
<protein>
    <submittedName>
        <fullName evidence="9">LPXTG cell wall anchor domain-containing protein</fullName>
    </submittedName>
</protein>
<comment type="subcellular location">
    <subcellularLocation>
        <location evidence="1">Secreted</location>
        <location evidence="1">Cell wall</location>
        <topology evidence="1">Peptidoglycan-anchor</topology>
    </subcellularLocation>
</comment>
<keyword evidence="7" id="KW-0472">Membrane</keyword>
<feature type="transmembrane region" description="Helical" evidence="7">
    <location>
        <begin position="205"/>
        <end position="224"/>
    </location>
</feature>
<dbReference type="EMBL" id="JACSQM010000005">
    <property type="protein sequence ID" value="MBD7964938.1"/>
    <property type="molecule type" value="Genomic_DNA"/>
</dbReference>
<dbReference type="Proteomes" id="UP000603641">
    <property type="component" value="Unassembled WGS sequence"/>
</dbReference>
<evidence type="ECO:0000256" key="4">
    <source>
        <dbReference type="ARBA" id="ARBA00022729"/>
    </source>
</evidence>
<reference evidence="9 10" key="1">
    <citation type="submission" date="2020-08" db="EMBL/GenBank/DDBJ databases">
        <title>A Genomic Blueprint of the Chicken Gut Microbiome.</title>
        <authorList>
            <person name="Gilroy R."/>
            <person name="Ravi A."/>
            <person name="Getino M."/>
            <person name="Pursley I."/>
            <person name="Horton D.L."/>
            <person name="Alikhan N.-F."/>
            <person name="Baker D."/>
            <person name="Gharbi K."/>
            <person name="Hall N."/>
            <person name="Watson M."/>
            <person name="Adriaenssens E.M."/>
            <person name="Foster-Nyarko E."/>
            <person name="Jarju S."/>
            <person name="Secka A."/>
            <person name="Antonio M."/>
            <person name="Oren A."/>
            <person name="Chaudhuri R."/>
            <person name="La Ragione R.M."/>
            <person name="Hildebrand F."/>
            <person name="Pallen M.J."/>
        </authorList>
    </citation>
    <scope>NUCLEOTIDE SEQUENCE [LARGE SCALE GENOMIC DNA]</scope>
    <source>
        <strain evidence="9 10">Sa2CUA10</strain>
    </source>
</reference>
<keyword evidence="7" id="KW-1133">Transmembrane helix</keyword>
<evidence type="ECO:0000256" key="1">
    <source>
        <dbReference type="ARBA" id="ARBA00004168"/>
    </source>
</evidence>
<dbReference type="InterPro" id="IPR019931">
    <property type="entry name" value="LPXTG_anchor"/>
</dbReference>
<keyword evidence="4" id="KW-0732">Signal</keyword>
<evidence type="ECO:0000256" key="6">
    <source>
        <dbReference type="SAM" id="MobiDB-lite"/>
    </source>
</evidence>
<organism evidence="9 10">
    <name type="scientific">Fictibacillus norfolkensis</name>
    <dbReference type="NCBI Taxonomy" id="2762233"/>
    <lineage>
        <taxon>Bacteria</taxon>
        <taxon>Bacillati</taxon>
        <taxon>Bacillota</taxon>
        <taxon>Bacilli</taxon>
        <taxon>Bacillales</taxon>
        <taxon>Fictibacillaceae</taxon>
        <taxon>Fictibacillus</taxon>
    </lineage>
</organism>
<dbReference type="RefSeq" id="WP_191754210.1">
    <property type="nucleotide sequence ID" value="NZ_JACSQM010000005.1"/>
</dbReference>
<keyword evidence="5" id="KW-0572">Peptidoglycan-anchor</keyword>
<feature type="domain" description="Gram-positive cocci surface proteins LPxTG" evidence="8">
    <location>
        <begin position="189"/>
        <end position="226"/>
    </location>
</feature>
<dbReference type="NCBIfam" id="TIGR01167">
    <property type="entry name" value="LPXTG_anchor"/>
    <property type="match status" value="1"/>
</dbReference>
<accession>A0ABR8SN52</accession>
<evidence type="ECO:0000313" key="10">
    <source>
        <dbReference type="Proteomes" id="UP000603641"/>
    </source>
</evidence>
<keyword evidence="2" id="KW-0134">Cell wall</keyword>
<proteinExistence type="predicted"/>
<evidence type="ECO:0000256" key="3">
    <source>
        <dbReference type="ARBA" id="ARBA00022525"/>
    </source>
</evidence>
<feature type="compositionally biased region" description="Low complexity" evidence="6">
    <location>
        <begin position="176"/>
        <end position="189"/>
    </location>
</feature>
<sequence>MMFKSNKIKLILIYSLVLLTIVVFIPIGNTGADSITQEIKIDTLPEKVLFDIENFKPGDWAPRELTIQNNGNQDFFYNIQSRMKSGSEKLYNQFQLKIKDQSGLVFQGELKDFKGLDPRPLAAFSEETLTLTVEFPYISGNEFQGLNTEVEFVLYAEGKGEPPPPDTDNPDEDENSGNTPPSNDSNNPPAKDTGSLPQTGEDNPIFIILSGLFISMAGLALLLIKKSILPNPFKRV</sequence>
<evidence type="ECO:0000313" key="9">
    <source>
        <dbReference type="EMBL" id="MBD7964938.1"/>
    </source>
</evidence>
<gene>
    <name evidence="9" type="ORF">H9648_12820</name>
</gene>
<name>A0ABR8SN52_9BACL</name>
<keyword evidence="3" id="KW-0964">Secreted</keyword>
<keyword evidence="10" id="KW-1185">Reference proteome</keyword>
<evidence type="ECO:0000256" key="7">
    <source>
        <dbReference type="SAM" id="Phobius"/>
    </source>
</evidence>
<dbReference type="Pfam" id="PF00746">
    <property type="entry name" value="Gram_pos_anchor"/>
    <property type="match status" value="1"/>
</dbReference>
<comment type="caution">
    <text evidence="9">The sequence shown here is derived from an EMBL/GenBank/DDBJ whole genome shotgun (WGS) entry which is preliminary data.</text>
</comment>
<evidence type="ECO:0000256" key="5">
    <source>
        <dbReference type="ARBA" id="ARBA00023088"/>
    </source>
</evidence>
<evidence type="ECO:0000259" key="8">
    <source>
        <dbReference type="Pfam" id="PF00746"/>
    </source>
</evidence>
<keyword evidence="7" id="KW-0812">Transmembrane</keyword>